<dbReference type="Proteomes" id="UP000001072">
    <property type="component" value="Unassembled WGS sequence"/>
</dbReference>
<evidence type="ECO:0000313" key="1">
    <source>
        <dbReference type="EMBL" id="EGG06444.1"/>
    </source>
</evidence>
<dbReference type="EMBL" id="GL883108">
    <property type="protein sequence ID" value="EGG06444.1"/>
    <property type="molecule type" value="Genomic_DNA"/>
</dbReference>
<dbReference type="RefSeq" id="XP_007410278.1">
    <property type="nucleotide sequence ID" value="XM_007410216.1"/>
</dbReference>
<protein>
    <submittedName>
        <fullName evidence="1">Uncharacterized protein</fullName>
    </submittedName>
</protein>
<dbReference type="KEGG" id="mlr:MELLADRAFT_63427"/>
<reference evidence="2" key="1">
    <citation type="journal article" date="2011" name="Proc. Natl. Acad. Sci. U.S.A.">
        <title>Obligate biotrophy features unraveled by the genomic analysis of rust fungi.</title>
        <authorList>
            <person name="Duplessis S."/>
            <person name="Cuomo C.A."/>
            <person name="Lin Y.-C."/>
            <person name="Aerts A."/>
            <person name="Tisserant E."/>
            <person name="Veneault-Fourrey C."/>
            <person name="Joly D.L."/>
            <person name="Hacquard S."/>
            <person name="Amselem J."/>
            <person name="Cantarel B.L."/>
            <person name="Chiu R."/>
            <person name="Coutinho P.M."/>
            <person name="Feau N."/>
            <person name="Field M."/>
            <person name="Frey P."/>
            <person name="Gelhaye E."/>
            <person name="Goldberg J."/>
            <person name="Grabherr M.G."/>
            <person name="Kodira C.D."/>
            <person name="Kohler A."/>
            <person name="Kuees U."/>
            <person name="Lindquist E.A."/>
            <person name="Lucas S.M."/>
            <person name="Mago R."/>
            <person name="Mauceli E."/>
            <person name="Morin E."/>
            <person name="Murat C."/>
            <person name="Pangilinan J.L."/>
            <person name="Park R."/>
            <person name="Pearson M."/>
            <person name="Quesneville H."/>
            <person name="Rouhier N."/>
            <person name="Sakthikumar S."/>
            <person name="Salamov A.A."/>
            <person name="Schmutz J."/>
            <person name="Selles B."/>
            <person name="Shapiro H."/>
            <person name="Tanguay P."/>
            <person name="Tuskan G.A."/>
            <person name="Henrissat B."/>
            <person name="Van de Peer Y."/>
            <person name="Rouze P."/>
            <person name="Ellis J.G."/>
            <person name="Dodds P.N."/>
            <person name="Schein J.E."/>
            <person name="Zhong S."/>
            <person name="Hamelin R.C."/>
            <person name="Grigoriev I.V."/>
            <person name="Szabo L.J."/>
            <person name="Martin F."/>
        </authorList>
    </citation>
    <scope>NUCLEOTIDE SEQUENCE [LARGE SCALE GENOMIC DNA]</scope>
    <source>
        <strain evidence="2">98AG31 / pathotype 3-4-7</strain>
    </source>
</reference>
<dbReference type="HOGENOM" id="CLU_029635_0_0_1"/>
<keyword evidence="2" id="KW-1185">Reference proteome</keyword>
<evidence type="ECO:0000313" key="2">
    <source>
        <dbReference type="Proteomes" id="UP000001072"/>
    </source>
</evidence>
<dbReference type="OrthoDB" id="2505381at2759"/>
<dbReference type="AlphaFoldDB" id="F4RML4"/>
<organism evidence="2">
    <name type="scientific">Melampsora larici-populina (strain 98AG31 / pathotype 3-4-7)</name>
    <name type="common">Poplar leaf rust fungus</name>
    <dbReference type="NCBI Taxonomy" id="747676"/>
    <lineage>
        <taxon>Eukaryota</taxon>
        <taxon>Fungi</taxon>
        <taxon>Dikarya</taxon>
        <taxon>Basidiomycota</taxon>
        <taxon>Pucciniomycotina</taxon>
        <taxon>Pucciniomycetes</taxon>
        <taxon>Pucciniales</taxon>
        <taxon>Melampsoraceae</taxon>
        <taxon>Melampsora</taxon>
    </lineage>
</organism>
<dbReference type="VEuPathDB" id="FungiDB:MELLADRAFT_63427"/>
<dbReference type="InParanoid" id="F4RML4"/>
<sequence length="529" mass="58353">MDQTVIKRNLTTPSAPKDSGYDSDLTDLSDLTVYCRRSQVAHHLHRVFTAPSATQIRVDFDLAVAFFLQHTKHLNLGDIPFSIEKVLADFSILDPLTGRQANLRYCTVYIKHTLDAHAADPQSSKPFALRYPNLTSLNNLAIERSVAPKIVGKDGAVILLDVAGRVVAIGVPPKKESPMGTTLTGTERGRLALAGAAEVTNLGVFHGPATKDMIDQTPTRPFEVRDDASSRLSGADSSQVQWPGTVTGFMPYQAVGYGRYSSLSAGMSNTNMAFGKARQGHPDSNWQQTKVTEFNLPTLIQMGQEHAYKRETNARVESELLWHHEQARLLIKAFQPASYDAALQSLRVIIRKGTPAASRVFTGLVHPIGIGRHTMLGMQVDHHRDGHNAPLFASANFFGQHYGGGELILNYLGYALCGDPGYSVHAAFDILMHGVTRITRLPNKADLPPQRICMALYSHSDVFAGAARYSGMQQRPMVFSDSALWIPFYPDAFEISKIIASFLAEKKRLDKKYLAEKKQKKLEEAGCYE</sequence>
<proteinExistence type="predicted"/>
<gene>
    <name evidence="1" type="ORF">MELLADRAFT_63427</name>
</gene>
<accession>F4RML4</accession>
<name>F4RML4_MELLP</name>
<dbReference type="GeneID" id="18930089"/>